<evidence type="ECO:0000313" key="6">
    <source>
        <dbReference type="EMBL" id="CAH2102016.1"/>
    </source>
</evidence>
<dbReference type="PANTHER" id="PTHR45640:SF26">
    <property type="entry name" value="RE23625P"/>
    <property type="match status" value="1"/>
</dbReference>
<dbReference type="GO" id="GO:0005634">
    <property type="term" value="C:nucleus"/>
    <property type="evidence" value="ECO:0007669"/>
    <property type="project" value="TreeGrafter"/>
</dbReference>
<feature type="chain" id="PRO_5043919725" description="SHSP domain-containing protein" evidence="4">
    <location>
        <begin position="19"/>
        <end position="221"/>
    </location>
</feature>
<feature type="compositionally biased region" description="Polar residues" evidence="3">
    <location>
        <begin position="200"/>
        <end position="210"/>
    </location>
</feature>
<dbReference type="GO" id="GO:0009408">
    <property type="term" value="P:response to heat"/>
    <property type="evidence" value="ECO:0007669"/>
    <property type="project" value="TreeGrafter"/>
</dbReference>
<dbReference type="Gene3D" id="2.60.40.790">
    <property type="match status" value="1"/>
</dbReference>
<evidence type="ECO:0000256" key="3">
    <source>
        <dbReference type="SAM" id="MobiDB-lite"/>
    </source>
</evidence>
<sequence>MFSPKLIVFVAFVAVAATYPAIDVIPNPITAIRGTYVNRPLVIPLPHLIGPFTNLFSSFTNIGPKIDVDGDKFPIIFNVKNYKKENLKVKVNNDFIFIQGSQEAKQDDHDLFASNFFHTYSLPVNASASDVTATLTSDGFLVVDAPLNGNGEKTKESVDRVVPIVESSEPLKKNNKGDKVDKVNEPVSTVAPVDIDESPKITTVVPSTSADFDDDRKESTT</sequence>
<dbReference type="Pfam" id="PF00011">
    <property type="entry name" value="HSP20"/>
    <property type="match status" value="1"/>
</dbReference>
<reference evidence="6" key="1">
    <citation type="submission" date="2022-03" db="EMBL/GenBank/DDBJ databases">
        <authorList>
            <person name="Tunstrom K."/>
        </authorList>
    </citation>
    <scope>NUCLEOTIDE SEQUENCE</scope>
</reference>
<name>A0AAU9UR44_EUPED</name>
<proteinExistence type="inferred from homology"/>
<gene>
    <name evidence="6" type="ORF">EEDITHA_LOCUS16710</name>
</gene>
<keyword evidence="4" id="KW-0732">Signal</keyword>
<dbReference type="PROSITE" id="PS01031">
    <property type="entry name" value="SHSP"/>
    <property type="match status" value="1"/>
</dbReference>
<protein>
    <recommendedName>
        <fullName evidence="5">SHSP domain-containing protein</fullName>
    </recommendedName>
</protein>
<comment type="similarity">
    <text evidence="1 2">Belongs to the small heat shock protein (HSP20) family.</text>
</comment>
<evidence type="ECO:0000313" key="7">
    <source>
        <dbReference type="Proteomes" id="UP001153954"/>
    </source>
</evidence>
<dbReference type="InterPro" id="IPR001436">
    <property type="entry name" value="Alpha-crystallin/sHSP_animal"/>
</dbReference>
<accession>A0AAU9UR44</accession>
<keyword evidence="7" id="KW-1185">Reference proteome</keyword>
<dbReference type="AlphaFoldDB" id="A0AAU9UR44"/>
<feature type="region of interest" description="Disordered" evidence="3">
    <location>
        <begin position="190"/>
        <end position="221"/>
    </location>
</feature>
<evidence type="ECO:0000256" key="4">
    <source>
        <dbReference type="SAM" id="SignalP"/>
    </source>
</evidence>
<dbReference type="PANTHER" id="PTHR45640">
    <property type="entry name" value="HEAT SHOCK PROTEIN HSP-12.2-RELATED"/>
    <property type="match status" value="1"/>
</dbReference>
<dbReference type="CDD" id="cd06526">
    <property type="entry name" value="metazoan_ACD"/>
    <property type="match status" value="1"/>
</dbReference>
<dbReference type="GO" id="GO:0051082">
    <property type="term" value="F:unfolded protein binding"/>
    <property type="evidence" value="ECO:0007669"/>
    <property type="project" value="TreeGrafter"/>
</dbReference>
<dbReference type="PRINTS" id="PR00299">
    <property type="entry name" value="ACRYSTALLIN"/>
</dbReference>
<feature type="signal peptide" evidence="4">
    <location>
        <begin position="1"/>
        <end position="18"/>
    </location>
</feature>
<dbReference type="InterPro" id="IPR008978">
    <property type="entry name" value="HSP20-like_chaperone"/>
</dbReference>
<dbReference type="GO" id="GO:0042026">
    <property type="term" value="P:protein refolding"/>
    <property type="evidence" value="ECO:0007669"/>
    <property type="project" value="TreeGrafter"/>
</dbReference>
<feature type="domain" description="SHSP" evidence="5">
    <location>
        <begin position="53"/>
        <end position="167"/>
    </location>
</feature>
<organism evidence="6 7">
    <name type="scientific">Euphydryas editha</name>
    <name type="common">Edith's checkerspot</name>
    <dbReference type="NCBI Taxonomy" id="104508"/>
    <lineage>
        <taxon>Eukaryota</taxon>
        <taxon>Metazoa</taxon>
        <taxon>Ecdysozoa</taxon>
        <taxon>Arthropoda</taxon>
        <taxon>Hexapoda</taxon>
        <taxon>Insecta</taxon>
        <taxon>Pterygota</taxon>
        <taxon>Neoptera</taxon>
        <taxon>Endopterygota</taxon>
        <taxon>Lepidoptera</taxon>
        <taxon>Glossata</taxon>
        <taxon>Ditrysia</taxon>
        <taxon>Papilionoidea</taxon>
        <taxon>Nymphalidae</taxon>
        <taxon>Nymphalinae</taxon>
        <taxon>Euphydryas</taxon>
    </lineage>
</organism>
<comment type="caution">
    <text evidence="6">The sequence shown here is derived from an EMBL/GenBank/DDBJ whole genome shotgun (WGS) entry which is preliminary data.</text>
</comment>
<evidence type="ECO:0000256" key="2">
    <source>
        <dbReference type="RuleBase" id="RU003616"/>
    </source>
</evidence>
<dbReference type="Proteomes" id="UP001153954">
    <property type="component" value="Unassembled WGS sequence"/>
</dbReference>
<dbReference type="SUPFAM" id="SSF49764">
    <property type="entry name" value="HSP20-like chaperones"/>
    <property type="match status" value="1"/>
</dbReference>
<dbReference type="EMBL" id="CAKOGL010000025">
    <property type="protein sequence ID" value="CAH2102016.1"/>
    <property type="molecule type" value="Genomic_DNA"/>
</dbReference>
<evidence type="ECO:0000256" key="1">
    <source>
        <dbReference type="PROSITE-ProRule" id="PRU00285"/>
    </source>
</evidence>
<dbReference type="GO" id="GO:0005737">
    <property type="term" value="C:cytoplasm"/>
    <property type="evidence" value="ECO:0007669"/>
    <property type="project" value="TreeGrafter"/>
</dbReference>
<dbReference type="InterPro" id="IPR002068">
    <property type="entry name" value="A-crystallin/Hsp20_dom"/>
</dbReference>
<evidence type="ECO:0000259" key="5">
    <source>
        <dbReference type="PROSITE" id="PS01031"/>
    </source>
</evidence>